<name>Q6BN72_DEBHA</name>
<reference evidence="8 9" key="1">
    <citation type="journal article" date="2004" name="Nature">
        <title>Genome evolution in yeasts.</title>
        <authorList>
            <consortium name="Genolevures"/>
            <person name="Dujon B."/>
            <person name="Sherman D."/>
            <person name="Fischer G."/>
            <person name="Durrens P."/>
            <person name="Casaregola S."/>
            <person name="Lafontaine I."/>
            <person name="de Montigny J."/>
            <person name="Marck C."/>
            <person name="Neuveglise C."/>
            <person name="Talla E."/>
            <person name="Goffard N."/>
            <person name="Frangeul L."/>
            <person name="Aigle M."/>
            <person name="Anthouard V."/>
            <person name="Babour A."/>
            <person name="Barbe V."/>
            <person name="Barnay S."/>
            <person name="Blanchin S."/>
            <person name="Beckerich J.M."/>
            <person name="Beyne E."/>
            <person name="Bleykasten C."/>
            <person name="Boisrame A."/>
            <person name="Boyer J."/>
            <person name="Cattolico L."/>
            <person name="Confanioleri F."/>
            <person name="de Daruvar A."/>
            <person name="Despons L."/>
            <person name="Fabre E."/>
            <person name="Fairhead C."/>
            <person name="Ferry-Dumazet H."/>
            <person name="Groppi A."/>
            <person name="Hantraye F."/>
            <person name="Hennequin C."/>
            <person name="Jauniaux N."/>
            <person name="Joyet P."/>
            <person name="Kachouri R."/>
            <person name="Kerrest A."/>
            <person name="Koszul R."/>
            <person name="Lemaire M."/>
            <person name="Lesur I."/>
            <person name="Ma L."/>
            <person name="Muller H."/>
            <person name="Nicaud J.M."/>
            <person name="Nikolski M."/>
            <person name="Oztas S."/>
            <person name="Ozier-Kalogeropoulos O."/>
            <person name="Pellenz S."/>
            <person name="Potier S."/>
            <person name="Richard G.F."/>
            <person name="Straub M.L."/>
            <person name="Suleau A."/>
            <person name="Swennene D."/>
            <person name="Tekaia F."/>
            <person name="Wesolowski-Louvel M."/>
            <person name="Westhof E."/>
            <person name="Wirth B."/>
            <person name="Zeniou-Meyer M."/>
            <person name="Zivanovic I."/>
            <person name="Bolotin-Fukuhara M."/>
            <person name="Thierry A."/>
            <person name="Bouchier C."/>
            <person name="Caudron B."/>
            <person name="Scarpelli C."/>
            <person name="Gaillardin C."/>
            <person name="Weissenbach J."/>
            <person name="Wincker P."/>
            <person name="Souciet J.L."/>
        </authorList>
    </citation>
    <scope>NUCLEOTIDE SEQUENCE [LARGE SCALE GENOMIC DNA]</scope>
    <source>
        <strain evidence="9">ATCC 36239 / CBS 767 / BCRC 21394 / JCM 1990 / NBRC 0083 / IGC 2968</strain>
    </source>
</reference>
<feature type="transmembrane region" description="Helical" evidence="7">
    <location>
        <begin position="639"/>
        <end position="661"/>
    </location>
</feature>
<dbReference type="eggNOG" id="KOG2348">
    <property type="taxonomic scope" value="Eukaryota"/>
</dbReference>
<dbReference type="InterPro" id="IPR038377">
    <property type="entry name" value="Na/Glc_symporter_sf"/>
</dbReference>
<dbReference type="CDD" id="cd11476">
    <property type="entry name" value="SLC5sbd_DUR3"/>
    <property type="match status" value="1"/>
</dbReference>
<dbReference type="AlphaFoldDB" id="Q6BN72"/>
<gene>
    <name evidence="8" type="ordered locus">DEHA2E24112g</name>
</gene>
<evidence type="ECO:0000256" key="5">
    <source>
        <dbReference type="ARBA" id="ARBA00023136"/>
    </source>
</evidence>
<sequence>MSGTEAIQLLNQSSGYGILVGVGALFAIGMILTTKLLEKYLHEDAKSTEVFMVANRSVGIPLLASSVYSSWTWATELLWVCTMVYNYGIMASYWYSAGLAVQICLMAVIGIEAKKKIPACHTSLEIVELRYGKACHLLFMFLSLTNNLLSCCSMIVGAAGAISIIAGNLHIVASTMLIPFGVLLYTTVGGLKATFLTDFVHSFILLIILCYVDTAIISSKEIGGLDGLYDLVLKHESDRYIEGNYNGSFLTGKSQGAIFFGIILTLGNFGLTVMDSSFWQKSFSANTKASLPGYLIAGFFIAANVWGLGSIVGLSSIVLEGTPTFPTYPRKMTPSEVSSGFVLPYTVKGLLGNGGVGAILLVIYLAVTSTVSAQMISVSSILSFDIYKKYIKPDAQNHQMIRVSHFGVIFFGLFAAGFSVMLHYVGVDMTWLGYFYSMIICPGVIPLVFTITWSRQTKLAAFISPIIGLVCGLVVWTTTASHYYNEVTVASLGGQLPCMFGGLTALFLPGIVSIVVSLTIRPHRFDWNQLRRAELIISEEDEHIPNQKIELDSSEESNGNKEIIDKASQKTNIRNRYDETDSDNVYDESLETEEQKNRLLTTYSKLGYAAFIFVLLITWVLWPLPLYRDWVWSRAYFKGYITVSLIWVYGALLVIGVYPLIDGRHSATKIIRGVYNDYLKRD</sequence>
<dbReference type="InterPro" id="IPR031155">
    <property type="entry name" value="DUR"/>
</dbReference>
<dbReference type="STRING" id="284592.Q6BN72"/>
<evidence type="ECO:0000256" key="4">
    <source>
        <dbReference type="ARBA" id="ARBA00022989"/>
    </source>
</evidence>
<dbReference type="InParanoid" id="Q6BN72"/>
<dbReference type="GeneID" id="2902838"/>
<feature type="transmembrane region" description="Helical" evidence="7">
    <location>
        <begin position="256"/>
        <end position="274"/>
    </location>
</feature>
<dbReference type="PANTHER" id="PTHR46154:SF3">
    <property type="entry name" value="DUR32P"/>
    <property type="match status" value="1"/>
</dbReference>
<feature type="transmembrane region" description="Helical" evidence="7">
    <location>
        <begin position="431"/>
        <end position="452"/>
    </location>
</feature>
<feature type="transmembrane region" description="Helical" evidence="7">
    <location>
        <begin position="358"/>
        <end position="382"/>
    </location>
</feature>
<evidence type="ECO:0000313" key="8">
    <source>
        <dbReference type="EMBL" id="CAG88637.2"/>
    </source>
</evidence>
<dbReference type="OrthoDB" id="6132759at2759"/>
<proteinExistence type="inferred from homology"/>
<comment type="subcellular location">
    <subcellularLocation>
        <location evidence="1">Membrane</location>
        <topology evidence="1">Multi-pass membrane protein</topology>
    </subcellularLocation>
</comment>
<dbReference type="OMA" id="CCYLTTK"/>
<dbReference type="InterPro" id="IPR001734">
    <property type="entry name" value="Na/solute_symporter"/>
</dbReference>
<keyword evidence="5 7" id="KW-0472">Membrane</keyword>
<dbReference type="PANTHER" id="PTHR46154">
    <property type="match status" value="1"/>
</dbReference>
<feature type="transmembrane region" description="Helical" evidence="7">
    <location>
        <begin position="93"/>
        <end position="113"/>
    </location>
</feature>
<evidence type="ECO:0000256" key="3">
    <source>
        <dbReference type="ARBA" id="ARBA00022692"/>
    </source>
</evidence>
<keyword evidence="9" id="KW-1185">Reference proteome</keyword>
<feature type="transmembrane region" description="Helical" evidence="7">
    <location>
        <begin position="459"/>
        <end position="479"/>
    </location>
</feature>
<comment type="similarity">
    <text evidence="2 6">Belongs to the sodium:solute symporter (SSF) (TC 2.A.21) family.</text>
</comment>
<dbReference type="GO" id="GO:0005886">
    <property type="term" value="C:plasma membrane"/>
    <property type="evidence" value="ECO:0007669"/>
    <property type="project" value="TreeGrafter"/>
</dbReference>
<dbReference type="Pfam" id="PF00474">
    <property type="entry name" value="SSF"/>
    <property type="match status" value="1"/>
</dbReference>
<feature type="transmembrane region" description="Helical" evidence="7">
    <location>
        <begin position="53"/>
        <end position="73"/>
    </location>
</feature>
<dbReference type="Gene3D" id="1.20.1730.10">
    <property type="entry name" value="Sodium/glucose cotransporter"/>
    <property type="match status" value="1"/>
</dbReference>
<dbReference type="PROSITE" id="PS50283">
    <property type="entry name" value="NA_SOLUT_SYMP_3"/>
    <property type="match status" value="1"/>
</dbReference>
<evidence type="ECO:0000256" key="6">
    <source>
        <dbReference type="RuleBase" id="RU362091"/>
    </source>
</evidence>
<dbReference type="GO" id="GO:0015204">
    <property type="term" value="F:urea transmembrane transporter activity"/>
    <property type="evidence" value="ECO:0007669"/>
    <property type="project" value="InterPro"/>
</dbReference>
<feature type="transmembrane region" description="Helical" evidence="7">
    <location>
        <begin position="134"/>
        <end position="156"/>
    </location>
</feature>
<feature type="transmembrane region" description="Helical" evidence="7">
    <location>
        <begin position="162"/>
        <end position="187"/>
    </location>
</feature>
<dbReference type="RefSeq" id="XP_460348.2">
    <property type="nucleotide sequence ID" value="XM_460348.1"/>
</dbReference>
<feature type="transmembrane region" description="Helical" evidence="7">
    <location>
        <begin position="294"/>
        <end position="319"/>
    </location>
</feature>
<organism evidence="8 9">
    <name type="scientific">Debaryomyces hansenii (strain ATCC 36239 / CBS 767 / BCRC 21394 / JCM 1990 / NBRC 0083 / IGC 2968)</name>
    <name type="common">Yeast</name>
    <name type="synonym">Torulaspora hansenii</name>
    <dbReference type="NCBI Taxonomy" id="284592"/>
    <lineage>
        <taxon>Eukaryota</taxon>
        <taxon>Fungi</taxon>
        <taxon>Dikarya</taxon>
        <taxon>Ascomycota</taxon>
        <taxon>Saccharomycotina</taxon>
        <taxon>Pichiomycetes</taxon>
        <taxon>Debaryomycetaceae</taxon>
        <taxon>Debaryomyces</taxon>
    </lineage>
</organism>
<feature type="transmembrane region" description="Helical" evidence="7">
    <location>
        <begin position="606"/>
        <end position="627"/>
    </location>
</feature>
<keyword evidence="3 7" id="KW-0812">Transmembrane</keyword>
<dbReference type="Proteomes" id="UP000000599">
    <property type="component" value="Chromosome E"/>
</dbReference>
<evidence type="ECO:0000256" key="1">
    <source>
        <dbReference type="ARBA" id="ARBA00004141"/>
    </source>
</evidence>
<protein>
    <submittedName>
        <fullName evidence="8">DEHA2E24112p</fullName>
    </submittedName>
</protein>
<feature type="transmembrane region" description="Helical" evidence="7">
    <location>
        <begin position="199"/>
        <end position="218"/>
    </location>
</feature>
<dbReference type="KEGG" id="dha:DEHA2E24112g"/>
<dbReference type="EMBL" id="CR382137">
    <property type="protein sequence ID" value="CAG88637.2"/>
    <property type="molecule type" value="Genomic_DNA"/>
</dbReference>
<keyword evidence="4 7" id="KW-1133">Transmembrane helix</keyword>
<evidence type="ECO:0000313" key="9">
    <source>
        <dbReference type="Proteomes" id="UP000000599"/>
    </source>
</evidence>
<evidence type="ECO:0000256" key="7">
    <source>
        <dbReference type="SAM" id="Phobius"/>
    </source>
</evidence>
<feature type="transmembrane region" description="Helical" evidence="7">
    <location>
        <begin position="403"/>
        <end position="425"/>
    </location>
</feature>
<dbReference type="HOGENOM" id="CLU_010778_2_1_1"/>
<feature type="transmembrane region" description="Helical" evidence="7">
    <location>
        <begin position="499"/>
        <end position="520"/>
    </location>
</feature>
<feature type="transmembrane region" description="Helical" evidence="7">
    <location>
        <begin position="15"/>
        <end position="32"/>
    </location>
</feature>
<evidence type="ECO:0000256" key="2">
    <source>
        <dbReference type="ARBA" id="ARBA00006434"/>
    </source>
</evidence>
<accession>Q6BN72</accession>